<name>A0AAD3DBB3_9STRA</name>
<keyword evidence="2" id="KW-0732">Signal</keyword>
<sequence>MKFLALSTLFAITSNSAAFAPSLQSAITTSHASSTQRYMSAVEDAAELLRKARELREQAEADEMHLHKKLIDKLNQQDQETDAVIEEIFPANLPKGQTGVWKVAEILEKNRYSAPCLERVVERLHQREMTARGLEHVEPSLHHSHVKFERVTDVDEDELQRIEGLIQILIDAAGQLKKKLDDKLHFIGREHEDQFKSRLEEFYEAARKKKHTKNDRNESTRMY</sequence>
<dbReference type="Proteomes" id="UP001054902">
    <property type="component" value="Unassembled WGS sequence"/>
</dbReference>
<organism evidence="3 4">
    <name type="scientific">Chaetoceros tenuissimus</name>
    <dbReference type="NCBI Taxonomy" id="426638"/>
    <lineage>
        <taxon>Eukaryota</taxon>
        <taxon>Sar</taxon>
        <taxon>Stramenopiles</taxon>
        <taxon>Ochrophyta</taxon>
        <taxon>Bacillariophyta</taxon>
        <taxon>Coscinodiscophyceae</taxon>
        <taxon>Chaetocerotophycidae</taxon>
        <taxon>Chaetocerotales</taxon>
        <taxon>Chaetocerotaceae</taxon>
        <taxon>Chaetoceros</taxon>
    </lineage>
</organism>
<keyword evidence="1" id="KW-0175">Coiled coil</keyword>
<dbReference type="EMBL" id="BLLK01000069">
    <property type="protein sequence ID" value="GFH59815.1"/>
    <property type="molecule type" value="Genomic_DNA"/>
</dbReference>
<evidence type="ECO:0000313" key="3">
    <source>
        <dbReference type="EMBL" id="GFH59815.1"/>
    </source>
</evidence>
<keyword evidence="4" id="KW-1185">Reference proteome</keyword>
<proteinExistence type="predicted"/>
<protein>
    <submittedName>
        <fullName evidence="3">Uncharacterized protein</fullName>
    </submittedName>
</protein>
<dbReference type="AlphaFoldDB" id="A0AAD3DBB3"/>
<evidence type="ECO:0000256" key="2">
    <source>
        <dbReference type="SAM" id="SignalP"/>
    </source>
</evidence>
<reference evidence="3 4" key="1">
    <citation type="journal article" date="2021" name="Sci. Rep.">
        <title>The genome of the diatom Chaetoceros tenuissimus carries an ancient integrated fragment of an extant virus.</title>
        <authorList>
            <person name="Hongo Y."/>
            <person name="Kimura K."/>
            <person name="Takaki Y."/>
            <person name="Yoshida Y."/>
            <person name="Baba S."/>
            <person name="Kobayashi G."/>
            <person name="Nagasaki K."/>
            <person name="Hano T."/>
            <person name="Tomaru Y."/>
        </authorList>
    </citation>
    <scope>NUCLEOTIDE SEQUENCE [LARGE SCALE GENOMIC DNA]</scope>
    <source>
        <strain evidence="3 4">NIES-3715</strain>
    </source>
</reference>
<feature type="coiled-coil region" evidence="1">
    <location>
        <begin position="38"/>
        <end position="69"/>
    </location>
</feature>
<evidence type="ECO:0000256" key="1">
    <source>
        <dbReference type="SAM" id="Coils"/>
    </source>
</evidence>
<gene>
    <name evidence="3" type="ORF">CTEN210_16291</name>
</gene>
<accession>A0AAD3DBB3</accession>
<feature type="signal peptide" evidence="2">
    <location>
        <begin position="1"/>
        <end position="18"/>
    </location>
</feature>
<comment type="caution">
    <text evidence="3">The sequence shown here is derived from an EMBL/GenBank/DDBJ whole genome shotgun (WGS) entry which is preliminary data.</text>
</comment>
<evidence type="ECO:0000313" key="4">
    <source>
        <dbReference type="Proteomes" id="UP001054902"/>
    </source>
</evidence>
<feature type="chain" id="PRO_5042152983" evidence="2">
    <location>
        <begin position="19"/>
        <end position="223"/>
    </location>
</feature>